<sequence>MTELKVHASSCDGELMVQQPEEMRSAFVIRLKKAAEYANTPAWGLGARLASITNRTPKAASKWLNGESMPSRASMQAIAEAFKVRLEWLQYGIGLMIDGSETSYPRAIAPARQIRENVNVWPVKPPHREMKEYPLISWIAAGCWAESCDNYQPGDGQEFIASTENAGDHGYWLEVKGDSMVPPDGFAFNDGTRILVRPEGFDLISGKLYVAKLIETGETTFKQYVRDAGIEYLKPLNPTYRTIVIDENVRIIGRVIDARPPKSLL</sequence>
<dbReference type="KEGG" id="psc:A458_06835"/>
<keyword evidence="1" id="KW-0805">Transcription regulation</keyword>
<gene>
    <name evidence="5" type="ORF">A458_06835</name>
</gene>
<dbReference type="Pfam" id="PF00717">
    <property type="entry name" value="Peptidase_S24"/>
    <property type="match status" value="1"/>
</dbReference>
<dbReference type="CDD" id="cd06529">
    <property type="entry name" value="S24_LexA-like"/>
    <property type="match status" value="1"/>
</dbReference>
<dbReference type="InterPro" id="IPR010982">
    <property type="entry name" value="Lambda_DNA-bd_dom_sf"/>
</dbReference>
<keyword evidence="2" id="KW-0238">DNA-binding</keyword>
<evidence type="ECO:0000259" key="4">
    <source>
        <dbReference type="PROSITE" id="PS50943"/>
    </source>
</evidence>
<dbReference type="CDD" id="cd00093">
    <property type="entry name" value="HTH_XRE"/>
    <property type="match status" value="1"/>
</dbReference>
<organism evidence="5 6">
    <name type="scientific">Stutzerimonas stutzeri CCUG 29243</name>
    <dbReference type="NCBI Taxonomy" id="1196835"/>
    <lineage>
        <taxon>Bacteria</taxon>
        <taxon>Pseudomonadati</taxon>
        <taxon>Pseudomonadota</taxon>
        <taxon>Gammaproteobacteria</taxon>
        <taxon>Pseudomonadales</taxon>
        <taxon>Pseudomonadaceae</taxon>
        <taxon>Stutzerimonas</taxon>
    </lineage>
</organism>
<dbReference type="InterPro" id="IPR039418">
    <property type="entry name" value="LexA-like"/>
</dbReference>
<dbReference type="PANTHER" id="PTHR40661">
    <property type="match status" value="1"/>
</dbReference>
<dbReference type="SUPFAM" id="SSF47413">
    <property type="entry name" value="lambda repressor-like DNA-binding domains"/>
    <property type="match status" value="1"/>
</dbReference>
<name>I4CRA6_STUST</name>
<dbReference type="InterPro" id="IPR015927">
    <property type="entry name" value="Peptidase_S24_S26A/B/C"/>
</dbReference>
<dbReference type="InterPro" id="IPR036286">
    <property type="entry name" value="LexA/Signal_pep-like_sf"/>
</dbReference>
<evidence type="ECO:0000313" key="5">
    <source>
        <dbReference type="EMBL" id="AFM32613.1"/>
    </source>
</evidence>
<dbReference type="EMBL" id="CP003677">
    <property type="protein sequence ID" value="AFM32613.1"/>
    <property type="molecule type" value="Genomic_DNA"/>
</dbReference>
<proteinExistence type="predicted"/>
<dbReference type="GO" id="GO:0003677">
    <property type="term" value="F:DNA binding"/>
    <property type="evidence" value="ECO:0007669"/>
    <property type="project" value="UniProtKB-KW"/>
</dbReference>
<dbReference type="HOGENOM" id="CLU_066192_1_3_6"/>
<dbReference type="PROSITE" id="PS50943">
    <property type="entry name" value="HTH_CROC1"/>
    <property type="match status" value="1"/>
</dbReference>
<protein>
    <submittedName>
        <fullName evidence="5">Repressor protein cI</fullName>
    </submittedName>
</protein>
<dbReference type="Pfam" id="PF01381">
    <property type="entry name" value="HTH_3"/>
    <property type="match status" value="1"/>
</dbReference>
<dbReference type="RefSeq" id="WP_014819659.1">
    <property type="nucleotide sequence ID" value="NC_018028.1"/>
</dbReference>
<dbReference type="Proteomes" id="UP000006063">
    <property type="component" value="Chromosome"/>
</dbReference>
<evidence type="ECO:0000256" key="3">
    <source>
        <dbReference type="ARBA" id="ARBA00023163"/>
    </source>
</evidence>
<evidence type="ECO:0000256" key="1">
    <source>
        <dbReference type="ARBA" id="ARBA00023015"/>
    </source>
</evidence>
<dbReference type="PATRIC" id="fig|1196835.3.peg.1379"/>
<keyword evidence="3" id="KW-0804">Transcription</keyword>
<dbReference type="PANTHER" id="PTHR40661:SF3">
    <property type="entry name" value="FELS-1 PROPHAGE TRANSCRIPTIONAL REGULATOR"/>
    <property type="match status" value="1"/>
</dbReference>
<evidence type="ECO:0000313" key="6">
    <source>
        <dbReference type="Proteomes" id="UP000006063"/>
    </source>
</evidence>
<dbReference type="Gene3D" id="1.10.260.40">
    <property type="entry name" value="lambda repressor-like DNA-binding domains"/>
    <property type="match status" value="1"/>
</dbReference>
<feature type="domain" description="HTH cro/C1-type" evidence="4">
    <location>
        <begin position="61"/>
        <end position="89"/>
    </location>
</feature>
<evidence type="ECO:0000256" key="2">
    <source>
        <dbReference type="ARBA" id="ARBA00023125"/>
    </source>
</evidence>
<dbReference type="AlphaFoldDB" id="I4CRA6"/>
<reference evidence="5 6" key="1">
    <citation type="journal article" date="2012" name="J. Bacteriol.">
        <title>Complete Genome Sequence of the Naphthalene-Degrading Bacterium Pseudomonas stutzeri AN10 (CCUG 29243).</title>
        <authorList>
            <person name="Brunet-Galmes I."/>
            <person name="Busquets A."/>
            <person name="Pena A."/>
            <person name="Gomila M."/>
            <person name="Nogales B."/>
            <person name="Garcia-Valdes E."/>
            <person name="Lalucat J."/>
            <person name="Bennasar A."/>
            <person name="Bosch R."/>
        </authorList>
    </citation>
    <scope>NUCLEOTIDE SEQUENCE [LARGE SCALE GENOMIC DNA]</scope>
    <source>
        <strain evidence="5 6">CCUG 29243</strain>
    </source>
</reference>
<dbReference type="InterPro" id="IPR001387">
    <property type="entry name" value="Cro/C1-type_HTH"/>
</dbReference>
<dbReference type="eggNOG" id="COG1974">
    <property type="taxonomic scope" value="Bacteria"/>
</dbReference>
<dbReference type="Gene3D" id="2.10.109.10">
    <property type="entry name" value="Umud Fragment, subunit A"/>
    <property type="match status" value="1"/>
</dbReference>
<dbReference type="SUPFAM" id="SSF51306">
    <property type="entry name" value="LexA/Signal peptidase"/>
    <property type="match status" value="1"/>
</dbReference>
<accession>I4CRA6</accession>